<dbReference type="AlphaFoldDB" id="A0A0R1YE69"/>
<keyword evidence="2" id="KW-1185">Reference proteome</keyword>
<dbReference type="EMBL" id="AZGI01000025">
    <property type="protein sequence ID" value="KRM40309.1"/>
    <property type="molecule type" value="Genomic_DNA"/>
</dbReference>
<proteinExistence type="predicted"/>
<accession>A0A0R1YE69</accession>
<reference evidence="1 2" key="1">
    <citation type="journal article" date="2015" name="Genome Announc.">
        <title>Expanding the biotechnology potential of lactobacilli through comparative genomics of 213 strains and associated genera.</title>
        <authorList>
            <person name="Sun Z."/>
            <person name="Harris H.M."/>
            <person name="McCann A."/>
            <person name="Guo C."/>
            <person name="Argimon S."/>
            <person name="Zhang W."/>
            <person name="Yang X."/>
            <person name="Jeffery I.B."/>
            <person name="Cooney J.C."/>
            <person name="Kagawa T.F."/>
            <person name="Liu W."/>
            <person name="Song Y."/>
            <person name="Salvetti E."/>
            <person name="Wrobel A."/>
            <person name="Rasinkangas P."/>
            <person name="Parkhill J."/>
            <person name="Rea M.C."/>
            <person name="O'Sullivan O."/>
            <person name="Ritari J."/>
            <person name="Douillard F.P."/>
            <person name="Paul Ross R."/>
            <person name="Yang R."/>
            <person name="Briner A.E."/>
            <person name="Felis G.E."/>
            <person name="de Vos W.M."/>
            <person name="Barrangou R."/>
            <person name="Klaenhammer T.R."/>
            <person name="Caufield P.W."/>
            <person name="Cui Y."/>
            <person name="Zhang H."/>
            <person name="O'Toole P.W."/>
        </authorList>
    </citation>
    <scope>NUCLEOTIDE SEQUENCE [LARGE SCALE GENOMIC DNA]</scope>
    <source>
        <strain evidence="1 2">DSM 5661</strain>
    </source>
</reference>
<name>A0A0R1YE69_9LACO</name>
<protein>
    <submittedName>
        <fullName evidence="1">Uncharacterized protein</fullName>
    </submittedName>
</protein>
<evidence type="ECO:0000313" key="2">
    <source>
        <dbReference type="Proteomes" id="UP000051223"/>
    </source>
</evidence>
<gene>
    <name evidence="1" type="ORF">FC39_GL000781</name>
</gene>
<organism evidence="1 2">
    <name type="scientific">Lactobacillus hamsteri DSM 5661 = JCM 6256</name>
    <dbReference type="NCBI Taxonomy" id="1423754"/>
    <lineage>
        <taxon>Bacteria</taxon>
        <taxon>Bacillati</taxon>
        <taxon>Bacillota</taxon>
        <taxon>Bacilli</taxon>
        <taxon>Lactobacillales</taxon>
        <taxon>Lactobacillaceae</taxon>
        <taxon>Lactobacillus</taxon>
    </lineage>
</organism>
<evidence type="ECO:0000313" key="1">
    <source>
        <dbReference type="EMBL" id="KRM40309.1"/>
    </source>
</evidence>
<sequence>MNKENSTLEIIKRAVCMYENSANRLIMRVFYDQSELILIIFEYCLTPFGNYE</sequence>
<dbReference type="Proteomes" id="UP000051223">
    <property type="component" value="Unassembled WGS sequence"/>
</dbReference>
<comment type="caution">
    <text evidence="1">The sequence shown here is derived from an EMBL/GenBank/DDBJ whole genome shotgun (WGS) entry which is preliminary data.</text>
</comment>